<proteinExistence type="predicted"/>
<feature type="signal peptide" evidence="5">
    <location>
        <begin position="1"/>
        <end position="20"/>
    </location>
</feature>
<evidence type="ECO:0000256" key="3">
    <source>
        <dbReference type="ARBA" id="ARBA00023139"/>
    </source>
</evidence>
<feature type="domain" description="C-type lysozyme inhibitor" evidence="6">
    <location>
        <begin position="38"/>
        <end position="103"/>
    </location>
</feature>
<dbReference type="Proteomes" id="UP000198658">
    <property type="component" value="Unassembled WGS sequence"/>
</dbReference>
<evidence type="ECO:0000256" key="4">
    <source>
        <dbReference type="ARBA" id="ARBA00023288"/>
    </source>
</evidence>
<evidence type="ECO:0000259" key="6">
    <source>
        <dbReference type="Pfam" id="PF09864"/>
    </source>
</evidence>
<dbReference type="InterPro" id="IPR018660">
    <property type="entry name" value="MliC"/>
</dbReference>
<keyword evidence="8" id="KW-1185">Reference proteome</keyword>
<accession>A0A1H3YVE1</accession>
<sequence length="129" mass="14546">MTRVNVFSLASALLALAATAACEQQERGFQAEIERVDYHCENNERLKLKYVIPTDGEQRLATLTFRNKMIPMHQEPADSGVLYVADKGQPSYRWHVDGDRGMLLKQSLGNGEVTTQLEDCRSVEQTDDD</sequence>
<keyword evidence="3" id="KW-0564">Palmitate</keyword>
<dbReference type="InterPro" id="IPR036328">
    <property type="entry name" value="MliC_sf"/>
</dbReference>
<dbReference type="AlphaFoldDB" id="A0A1H3YVE1"/>
<name>A0A1H3YVE1_9GAMM</name>
<feature type="chain" id="PRO_5011547330" evidence="5">
    <location>
        <begin position="21"/>
        <end position="129"/>
    </location>
</feature>
<evidence type="ECO:0000256" key="2">
    <source>
        <dbReference type="ARBA" id="ARBA00023136"/>
    </source>
</evidence>
<dbReference type="Gene3D" id="2.40.128.200">
    <property type="match status" value="1"/>
</dbReference>
<evidence type="ECO:0000313" key="8">
    <source>
        <dbReference type="Proteomes" id="UP000198658"/>
    </source>
</evidence>
<organism evidence="7 8">
    <name type="scientific">Microbulbifer marinus</name>
    <dbReference type="NCBI Taxonomy" id="658218"/>
    <lineage>
        <taxon>Bacteria</taxon>
        <taxon>Pseudomonadati</taxon>
        <taxon>Pseudomonadota</taxon>
        <taxon>Gammaproteobacteria</taxon>
        <taxon>Cellvibrionales</taxon>
        <taxon>Microbulbiferaceae</taxon>
        <taxon>Microbulbifer</taxon>
    </lineage>
</organism>
<keyword evidence="2" id="KW-0472">Membrane</keyword>
<dbReference type="SUPFAM" id="SSF141488">
    <property type="entry name" value="YdhA-like"/>
    <property type="match status" value="1"/>
</dbReference>
<keyword evidence="4" id="KW-0449">Lipoprotein</keyword>
<evidence type="ECO:0000313" key="7">
    <source>
        <dbReference type="EMBL" id="SEA15058.1"/>
    </source>
</evidence>
<evidence type="ECO:0000256" key="5">
    <source>
        <dbReference type="SAM" id="SignalP"/>
    </source>
</evidence>
<keyword evidence="1 5" id="KW-0732">Signal</keyword>
<gene>
    <name evidence="7" type="ORF">SAMN05216562_1987</name>
</gene>
<protein>
    <submittedName>
        <fullName evidence="7">Membrane-bound lysozyme-inhibitor of c-type lysozyme</fullName>
    </submittedName>
</protein>
<dbReference type="Pfam" id="PF09864">
    <property type="entry name" value="MliC"/>
    <property type="match status" value="1"/>
</dbReference>
<dbReference type="PROSITE" id="PS51257">
    <property type="entry name" value="PROKAR_LIPOPROTEIN"/>
    <property type="match status" value="1"/>
</dbReference>
<dbReference type="EMBL" id="FNQO01000002">
    <property type="protein sequence ID" value="SEA15058.1"/>
    <property type="molecule type" value="Genomic_DNA"/>
</dbReference>
<reference evidence="8" key="1">
    <citation type="submission" date="2016-10" db="EMBL/GenBank/DDBJ databases">
        <authorList>
            <person name="Varghese N."/>
            <person name="Submissions S."/>
        </authorList>
    </citation>
    <scope>NUCLEOTIDE SEQUENCE [LARGE SCALE GENOMIC DNA]</scope>
    <source>
        <strain evidence="8">CGMCC 1.10657</strain>
    </source>
</reference>
<evidence type="ECO:0000256" key="1">
    <source>
        <dbReference type="ARBA" id="ARBA00022729"/>
    </source>
</evidence>